<evidence type="ECO:0000256" key="1">
    <source>
        <dbReference type="SAM" id="MobiDB-lite"/>
    </source>
</evidence>
<dbReference type="Proteomes" id="UP000074310">
    <property type="component" value="Unassembled WGS sequence"/>
</dbReference>
<name>A0A147HQR0_9SPHN</name>
<feature type="non-terminal residue" evidence="2">
    <location>
        <position position="66"/>
    </location>
</feature>
<comment type="caution">
    <text evidence="2">The sequence shown here is derived from an EMBL/GenBank/DDBJ whole genome shotgun (WGS) entry which is preliminary data.</text>
</comment>
<keyword evidence="3" id="KW-1185">Reference proteome</keyword>
<feature type="region of interest" description="Disordered" evidence="1">
    <location>
        <begin position="1"/>
        <end position="46"/>
    </location>
</feature>
<sequence>MTVSMEDLPPAERQAPLPSAERRGPEGRRPQRGPRPDRPKRRDVSGWVILDKHVGMTSTHAVAVVK</sequence>
<reference evidence="2 3" key="1">
    <citation type="journal article" date="2016" name="Front. Microbiol.">
        <title>Genomic Resource of Rice Seed Associated Bacteria.</title>
        <authorList>
            <person name="Midha S."/>
            <person name="Bansal K."/>
            <person name="Sharma S."/>
            <person name="Kumar N."/>
            <person name="Patil P.P."/>
            <person name="Chaudhry V."/>
            <person name="Patil P.B."/>
        </authorList>
    </citation>
    <scope>NUCLEOTIDE SEQUENCE [LARGE SCALE GENOMIC DNA]</scope>
    <source>
        <strain evidence="2 3">NS334</strain>
    </source>
</reference>
<dbReference type="AlphaFoldDB" id="A0A147HQR0"/>
<dbReference type="RefSeq" id="WP_206542745.1">
    <property type="nucleotide sequence ID" value="NZ_LDTB01000309.1"/>
</dbReference>
<dbReference type="PATRIC" id="fig|869719.3.peg.1733"/>
<dbReference type="EMBL" id="LDTB01000309">
    <property type="protein sequence ID" value="KTT61460.1"/>
    <property type="molecule type" value="Genomic_DNA"/>
</dbReference>
<organism evidence="2 3">
    <name type="scientific">Sphingomonas endophytica</name>
    <dbReference type="NCBI Taxonomy" id="869719"/>
    <lineage>
        <taxon>Bacteria</taxon>
        <taxon>Pseudomonadati</taxon>
        <taxon>Pseudomonadota</taxon>
        <taxon>Alphaproteobacteria</taxon>
        <taxon>Sphingomonadales</taxon>
        <taxon>Sphingomonadaceae</taxon>
        <taxon>Sphingomonas</taxon>
    </lineage>
</organism>
<proteinExistence type="predicted"/>
<evidence type="ECO:0000313" key="2">
    <source>
        <dbReference type="EMBL" id="KTT61460.1"/>
    </source>
</evidence>
<gene>
    <name evidence="2" type="ORF">NS334_17395</name>
</gene>
<feature type="compositionally biased region" description="Basic and acidic residues" evidence="1">
    <location>
        <begin position="20"/>
        <end position="46"/>
    </location>
</feature>
<accession>A0A147HQR0</accession>
<evidence type="ECO:0000313" key="3">
    <source>
        <dbReference type="Proteomes" id="UP000074310"/>
    </source>
</evidence>
<protein>
    <submittedName>
        <fullName evidence="2">Pseudouridine synthase</fullName>
    </submittedName>
</protein>